<keyword evidence="3" id="KW-1185">Reference proteome</keyword>
<gene>
    <name evidence="2" type="ORF">BS47DRAFT_1286212</name>
</gene>
<dbReference type="EMBL" id="MU128909">
    <property type="protein sequence ID" value="KAF9520948.1"/>
    <property type="molecule type" value="Genomic_DNA"/>
</dbReference>
<dbReference type="AlphaFoldDB" id="A0A9P6BAV6"/>
<dbReference type="InterPro" id="IPR041320">
    <property type="entry name" value="CxC1"/>
</dbReference>
<evidence type="ECO:0000313" key="3">
    <source>
        <dbReference type="Proteomes" id="UP000886523"/>
    </source>
</evidence>
<evidence type="ECO:0000313" key="2">
    <source>
        <dbReference type="EMBL" id="KAF9520948.1"/>
    </source>
</evidence>
<dbReference type="Proteomes" id="UP000886523">
    <property type="component" value="Unassembled WGS sequence"/>
</dbReference>
<feature type="non-terminal residue" evidence="2">
    <location>
        <position position="1"/>
    </location>
</feature>
<dbReference type="OrthoDB" id="3067228at2759"/>
<protein>
    <recommendedName>
        <fullName evidence="1">CxC1-like cysteine cluster associated with KDZ transposases domain-containing protein</fullName>
    </recommendedName>
</protein>
<organism evidence="2 3">
    <name type="scientific">Hydnum rufescens UP504</name>
    <dbReference type="NCBI Taxonomy" id="1448309"/>
    <lineage>
        <taxon>Eukaryota</taxon>
        <taxon>Fungi</taxon>
        <taxon>Dikarya</taxon>
        <taxon>Basidiomycota</taxon>
        <taxon>Agaricomycotina</taxon>
        <taxon>Agaricomycetes</taxon>
        <taxon>Cantharellales</taxon>
        <taxon>Hydnaceae</taxon>
        <taxon>Hydnum</taxon>
    </lineage>
</organism>
<reference evidence="2" key="1">
    <citation type="journal article" date="2020" name="Nat. Commun.">
        <title>Large-scale genome sequencing of mycorrhizal fungi provides insights into the early evolution of symbiotic traits.</title>
        <authorList>
            <person name="Miyauchi S."/>
            <person name="Kiss E."/>
            <person name="Kuo A."/>
            <person name="Drula E."/>
            <person name="Kohler A."/>
            <person name="Sanchez-Garcia M."/>
            <person name="Morin E."/>
            <person name="Andreopoulos B."/>
            <person name="Barry K.W."/>
            <person name="Bonito G."/>
            <person name="Buee M."/>
            <person name="Carver A."/>
            <person name="Chen C."/>
            <person name="Cichocki N."/>
            <person name="Clum A."/>
            <person name="Culley D."/>
            <person name="Crous P.W."/>
            <person name="Fauchery L."/>
            <person name="Girlanda M."/>
            <person name="Hayes R.D."/>
            <person name="Keri Z."/>
            <person name="LaButti K."/>
            <person name="Lipzen A."/>
            <person name="Lombard V."/>
            <person name="Magnuson J."/>
            <person name="Maillard F."/>
            <person name="Murat C."/>
            <person name="Nolan M."/>
            <person name="Ohm R.A."/>
            <person name="Pangilinan J."/>
            <person name="Pereira M.F."/>
            <person name="Perotto S."/>
            <person name="Peter M."/>
            <person name="Pfister S."/>
            <person name="Riley R."/>
            <person name="Sitrit Y."/>
            <person name="Stielow J.B."/>
            <person name="Szollosi G."/>
            <person name="Zifcakova L."/>
            <person name="Stursova M."/>
            <person name="Spatafora J.W."/>
            <person name="Tedersoo L."/>
            <person name="Vaario L.M."/>
            <person name="Yamada A."/>
            <person name="Yan M."/>
            <person name="Wang P."/>
            <person name="Xu J."/>
            <person name="Bruns T."/>
            <person name="Baldrian P."/>
            <person name="Vilgalys R."/>
            <person name="Dunand C."/>
            <person name="Henrissat B."/>
            <person name="Grigoriev I.V."/>
            <person name="Hibbett D."/>
            <person name="Nagy L.G."/>
            <person name="Martin F.M."/>
        </authorList>
    </citation>
    <scope>NUCLEOTIDE SEQUENCE</scope>
    <source>
        <strain evidence="2">UP504</strain>
    </source>
</reference>
<name>A0A9P6BAV6_9AGAM</name>
<comment type="caution">
    <text evidence="2">The sequence shown here is derived from an EMBL/GenBank/DDBJ whole genome shotgun (WGS) entry which is preliminary data.</text>
</comment>
<proteinExistence type="predicted"/>
<dbReference type="Pfam" id="PF18802">
    <property type="entry name" value="CxC1"/>
    <property type="match status" value="1"/>
</dbReference>
<evidence type="ECO:0000259" key="1">
    <source>
        <dbReference type="Pfam" id="PF18802"/>
    </source>
</evidence>
<feature type="domain" description="CxC1-like cysteine cluster associated with KDZ transposases" evidence="1">
    <location>
        <begin position="27"/>
        <end position="100"/>
    </location>
</feature>
<accession>A0A9P6BAV6</accession>
<sequence length="134" mass="14769">LPTLVMPFLQWCQQTCYGRLESPPAVAQDCVCGETARRVAVTAVYLDRLEEYTLSYCDCRPLGLTLMGLGLFPSSPTRPSVAFALNHLLFVTKLFVNISPNITAWCSTVFDNLVEKGYSPSANVSSCFDTSVNF</sequence>